<sequence>MAWRISSSSVGKPWHSLARRLDTPWHKRGHGQDLADSLARARSRLGTRQGLTNLDLGVDQVKVRLVSFWDVFYWS</sequence>
<protein>
    <submittedName>
        <fullName evidence="1">Uncharacterized protein</fullName>
    </submittedName>
</protein>
<reference evidence="1 2" key="1">
    <citation type="submission" date="2024-01" db="EMBL/GenBank/DDBJ databases">
        <title>Genome assemblies of Stephania.</title>
        <authorList>
            <person name="Yang L."/>
        </authorList>
    </citation>
    <scope>NUCLEOTIDE SEQUENCE [LARGE SCALE GENOMIC DNA]</scope>
    <source>
        <strain evidence="1">JXDWG</strain>
        <tissue evidence="1">Leaf</tissue>
    </source>
</reference>
<organism evidence="1 2">
    <name type="scientific">Stephania cephalantha</name>
    <dbReference type="NCBI Taxonomy" id="152367"/>
    <lineage>
        <taxon>Eukaryota</taxon>
        <taxon>Viridiplantae</taxon>
        <taxon>Streptophyta</taxon>
        <taxon>Embryophyta</taxon>
        <taxon>Tracheophyta</taxon>
        <taxon>Spermatophyta</taxon>
        <taxon>Magnoliopsida</taxon>
        <taxon>Ranunculales</taxon>
        <taxon>Menispermaceae</taxon>
        <taxon>Menispermoideae</taxon>
        <taxon>Cissampelideae</taxon>
        <taxon>Stephania</taxon>
    </lineage>
</organism>
<dbReference type="EMBL" id="JBBNAG010000010">
    <property type="protein sequence ID" value="KAK9101326.1"/>
    <property type="molecule type" value="Genomic_DNA"/>
</dbReference>
<dbReference type="AlphaFoldDB" id="A0AAP0HYJ9"/>
<comment type="caution">
    <text evidence="1">The sequence shown here is derived from an EMBL/GenBank/DDBJ whole genome shotgun (WGS) entry which is preliminary data.</text>
</comment>
<evidence type="ECO:0000313" key="2">
    <source>
        <dbReference type="Proteomes" id="UP001419268"/>
    </source>
</evidence>
<keyword evidence="2" id="KW-1185">Reference proteome</keyword>
<proteinExistence type="predicted"/>
<gene>
    <name evidence="1" type="ORF">Scep_024756</name>
</gene>
<name>A0AAP0HYJ9_9MAGN</name>
<evidence type="ECO:0000313" key="1">
    <source>
        <dbReference type="EMBL" id="KAK9101326.1"/>
    </source>
</evidence>
<dbReference type="Proteomes" id="UP001419268">
    <property type="component" value="Unassembled WGS sequence"/>
</dbReference>
<accession>A0AAP0HYJ9</accession>